<dbReference type="Pfam" id="PF08402">
    <property type="entry name" value="TOBE_2"/>
    <property type="match status" value="1"/>
</dbReference>
<sequence length="361" mass="39049">MNLTDIELCSVSKDFGGTAVVKNLDLQIPQGEFVSVLGPSGCGKTTTLNMIAGFSAPSAGEIRIRGRNQAGVPPERRNLGLVFQNYALFPHMTVAENIGFGLRMRHCARSEIEDAVAAALSRVHLEGYSHRYPRELSGGQQQRVALARAIAPGPSLLLLDEPLSNLDLKLREAMRIELKEIQERLGMTFIYVTHDQEEAMAMSDQIVVMWQGAVAQVGPPSDIYARPQSRFVASFIGKSNIFPVAVSATRSPHVEIVLAESGPRLLADMPADPKATRFCCMRPENIKIIDPQAAAMPGDNRLQGRLVRVVTLGAYVEVLVEVAPGVVLTSLMRSTRAGALPAIDGPLTLSIPAAEVQLLTH</sequence>
<dbReference type="InterPro" id="IPR003593">
    <property type="entry name" value="AAA+_ATPase"/>
</dbReference>
<evidence type="ECO:0000256" key="3">
    <source>
        <dbReference type="ARBA" id="ARBA00022741"/>
    </source>
</evidence>
<comment type="similarity">
    <text evidence="1">Belongs to the ABC transporter superfamily.</text>
</comment>
<dbReference type="InterPro" id="IPR017871">
    <property type="entry name" value="ABC_transporter-like_CS"/>
</dbReference>
<dbReference type="RefSeq" id="WP_209947950.1">
    <property type="nucleotide sequence ID" value="NZ_JAGGJU010000013.1"/>
</dbReference>
<evidence type="ECO:0000313" key="6">
    <source>
        <dbReference type="EMBL" id="MBP1852810.1"/>
    </source>
</evidence>
<dbReference type="Pfam" id="PF00005">
    <property type="entry name" value="ABC_tran"/>
    <property type="match status" value="1"/>
</dbReference>
<dbReference type="EMBL" id="JAGGJU010000013">
    <property type="protein sequence ID" value="MBP1852810.1"/>
    <property type="molecule type" value="Genomic_DNA"/>
</dbReference>
<evidence type="ECO:0000256" key="1">
    <source>
        <dbReference type="ARBA" id="ARBA00005417"/>
    </source>
</evidence>
<organism evidence="6 7">
    <name type="scientific">Rhizobium halophytocola</name>
    <dbReference type="NCBI Taxonomy" id="735519"/>
    <lineage>
        <taxon>Bacteria</taxon>
        <taxon>Pseudomonadati</taxon>
        <taxon>Pseudomonadota</taxon>
        <taxon>Alphaproteobacteria</taxon>
        <taxon>Hyphomicrobiales</taxon>
        <taxon>Rhizobiaceae</taxon>
        <taxon>Rhizobium/Agrobacterium group</taxon>
        <taxon>Rhizobium</taxon>
    </lineage>
</organism>
<dbReference type="SUPFAM" id="SSF52540">
    <property type="entry name" value="P-loop containing nucleoside triphosphate hydrolases"/>
    <property type="match status" value="1"/>
</dbReference>
<dbReference type="InterPro" id="IPR050093">
    <property type="entry name" value="ABC_SmlMolc_Importer"/>
</dbReference>
<dbReference type="InterPro" id="IPR013611">
    <property type="entry name" value="Transp-assoc_OB_typ2"/>
</dbReference>
<dbReference type="SUPFAM" id="SSF50331">
    <property type="entry name" value="MOP-like"/>
    <property type="match status" value="1"/>
</dbReference>
<proteinExistence type="inferred from homology"/>
<dbReference type="InterPro" id="IPR027417">
    <property type="entry name" value="P-loop_NTPase"/>
</dbReference>
<dbReference type="PROSITE" id="PS50893">
    <property type="entry name" value="ABC_TRANSPORTER_2"/>
    <property type="match status" value="1"/>
</dbReference>
<dbReference type="Proteomes" id="UP000759443">
    <property type="component" value="Unassembled WGS sequence"/>
</dbReference>
<dbReference type="InterPro" id="IPR008995">
    <property type="entry name" value="Mo/tungstate-bd_C_term_dom"/>
</dbReference>
<keyword evidence="7" id="KW-1185">Reference proteome</keyword>
<gene>
    <name evidence="6" type="ORF">J2Z17_004269</name>
</gene>
<comment type="caution">
    <text evidence="6">The sequence shown here is derived from an EMBL/GenBank/DDBJ whole genome shotgun (WGS) entry which is preliminary data.</text>
</comment>
<reference evidence="6 7" key="1">
    <citation type="submission" date="2021-03" db="EMBL/GenBank/DDBJ databases">
        <title>Genomic Encyclopedia of Type Strains, Phase IV (KMG-IV): sequencing the most valuable type-strain genomes for metagenomic binning, comparative biology and taxonomic classification.</title>
        <authorList>
            <person name="Goeker M."/>
        </authorList>
    </citation>
    <scope>NUCLEOTIDE SEQUENCE [LARGE SCALE GENOMIC DNA]</scope>
    <source>
        <strain evidence="6 7">DSM 21600</strain>
    </source>
</reference>
<name>A0ABS4E4D5_9HYPH</name>
<dbReference type="InterPro" id="IPR003439">
    <property type="entry name" value="ABC_transporter-like_ATP-bd"/>
</dbReference>
<evidence type="ECO:0000313" key="7">
    <source>
        <dbReference type="Proteomes" id="UP000759443"/>
    </source>
</evidence>
<accession>A0ABS4E4D5</accession>
<protein>
    <submittedName>
        <fullName evidence="6">ABC-type Fe3+/spermidine/putrescine transport system ATPase subunit</fullName>
    </submittedName>
</protein>
<dbReference type="SMART" id="SM00382">
    <property type="entry name" value="AAA"/>
    <property type="match status" value="1"/>
</dbReference>
<keyword evidence="4" id="KW-0067">ATP-binding</keyword>
<keyword evidence="2" id="KW-0813">Transport</keyword>
<dbReference type="Gene3D" id="2.40.50.100">
    <property type="match status" value="1"/>
</dbReference>
<dbReference type="PROSITE" id="PS00211">
    <property type="entry name" value="ABC_TRANSPORTER_1"/>
    <property type="match status" value="1"/>
</dbReference>
<dbReference type="PANTHER" id="PTHR42781">
    <property type="entry name" value="SPERMIDINE/PUTRESCINE IMPORT ATP-BINDING PROTEIN POTA"/>
    <property type="match status" value="1"/>
</dbReference>
<dbReference type="PANTHER" id="PTHR42781:SF4">
    <property type="entry name" value="SPERMIDINE_PUTRESCINE IMPORT ATP-BINDING PROTEIN POTA"/>
    <property type="match status" value="1"/>
</dbReference>
<evidence type="ECO:0000259" key="5">
    <source>
        <dbReference type="PROSITE" id="PS50893"/>
    </source>
</evidence>
<evidence type="ECO:0000256" key="4">
    <source>
        <dbReference type="ARBA" id="ARBA00022840"/>
    </source>
</evidence>
<feature type="domain" description="ABC transporter" evidence="5">
    <location>
        <begin position="6"/>
        <end position="236"/>
    </location>
</feature>
<keyword evidence="3" id="KW-0547">Nucleotide-binding</keyword>
<dbReference type="Gene3D" id="3.40.50.300">
    <property type="entry name" value="P-loop containing nucleotide triphosphate hydrolases"/>
    <property type="match status" value="1"/>
</dbReference>
<evidence type="ECO:0000256" key="2">
    <source>
        <dbReference type="ARBA" id="ARBA00022448"/>
    </source>
</evidence>